<dbReference type="PANTHER" id="PTHR30096">
    <property type="entry name" value="4,5-DOPA DIOXYGENASE EXTRADIOL-LIKE PROTEIN"/>
    <property type="match status" value="1"/>
</dbReference>
<dbReference type="Gene3D" id="3.40.830.10">
    <property type="entry name" value="LigB-like"/>
    <property type="match status" value="1"/>
</dbReference>
<dbReference type="EMBL" id="JAXCLW010000013">
    <property type="protein sequence ID" value="MDY0885724.1"/>
    <property type="molecule type" value="Genomic_DNA"/>
</dbReference>
<dbReference type="Proteomes" id="UP001279642">
    <property type="component" value="Unassembled WGS sequence"/>
</dbReference>
<keyword evidence="3" id="KW-0479">Metal-binding</keyword>
<accession>A0ABU5EI87</accession>
<dbReference type="RefSeq" id="WP_320510800.1">
    <property type="nucleotide sequence ID" value="NZ_JAXCLW010000013.1"/>
</dbReference>
<dbReference type="GO" id="GO:0051213">
    <property type="term" value="F:dioxygenase activity"/>
    <property type="evidence" value="ECO:0007669"/>
    <property type="project" value="UniProtKB-KW"/>
</dbReference>
<evidence type="ECO:0000313" key="7">
    <source>
        <dbReference type="EMBL" id="MDY0885724.1"/>
    </source>
</evidence>
<gene>
    <name evidence="7" type="ORF">SMD27_23000</name>
</gene>
<evidence type="ECO:0000256" key="3">
    <source>
        <dbReference type="ARBA" id="ARBA00022723"/>
    </source>
</evidence>
<keyword evidence="8" id="KW-1185">Reference proteome</keyword>
<evidence type="ECO:0000313" key="8">
    <source>
        <dbReference type="Proteomes" id="UP001279642"/>
    </source>
</evidence>
<protein>
    <submittedName>
        <fullName evidence="7">Class III extradiol ring-cleavage dioxygenase</fullName>
        <ecNumber evidence="7">1.13.-.-</ecNumber>
    </submittedName>
</protein>
<evidence type="ECO:0000256" key="2">
    <source>
        <dbReference type="ARBA" id="ARBA00007581"/>
    </source>
</evidence>
<dbReference type="EC" id="1.13.-.-" evidence="7"/>
<feature type="domain" description="Extradiol ring-cleavage dioxygenase class III enzyme subunit B" evidence="6">
    <location>
        <begin position="6"/>
        <end position="147"/>
    </location>
</feature>
<evidence type="ECO:0000256" key="1">
    <source>
        <dbReference type="ARBA" id="ARBA00001947"/>
    </source>
</evidence>
<sequence length="162" mass="17468">MDAELDGQRGLDHGAWNPLLLIYPQHHIPVVQLSLLSQGSTADHVALGKAIAPLRDRQVLILASGGAVHNLRQINWQGGPAPDWAQAFDDWLHDRLVEGDTKSLIDYRQKAPGGALAHPSEDHLLPLFVALGAASIGEAKATALHRSFAHGSLSMAAYRWNG</sequence>
<dbReference type="SUPFAM" id="SSF53213">
    <property type="entry name" value="LigB-like"/>
    <property type="match status" value="1"/>
</dbReference>
<comment type="cofactor">
    <cofactor evidence="1">
        <name>Zn(2+)</name>
        <dbReference type="ChEBI" id="CHEBI:29105"/>
    </cofactor>
</comment>
<evidence type="ECO:0000259" key="6">
    <source>
        <dbReference type="Pfam" id="PF02900"/>
    </source>
</evidence>
<proteinExistence type="inferred from homology"/>
<evidence type="ECO:0000256" key="4">
    <source>
        <dbReference type="ARBA" id="ARBA00022833"/>
    </source>
</evidence>
<dbReference type="InterPro" id="IPR004183">
    <property type="entry name" value="Xdiol_dOase_suB"/>
</dbReference>
<dbReference type="Pfam" id="PF02900">
    <property type="entry name" value="LigB"/>
    <property type="match status" value="1"/>
</dbReference>
<dbReference type="InterPro" id="IPR014436">
    <property type="entry name" value="Extradiol_dOase_DODA"/>
</dbReference>
<reference evidence="7 8" key="1">
    <citation type="journal article" date="2016" name="Antonie Van Leeuwenhoek">
        <title>Dongia soli sp. nov., isolated from soil from Dokdo, Korea.</title>
        <authorList>
            <person name="Kim D.U."/>
            <person name="Lee H."/>
            <person name="Kim H."/>
            <person name="Kim S.G."/>
            <person name="Ka J.O."/>
        </authorList>
    </citation>
    <scope>NUCLEOTIDE SEQUENCE [LARGE SCALE GENOMIC DNA]</scope>
    <source>
        <strain evidence="7 8">D78</strain>
    </source>
</reference>
<comment type="similarity">
    <text evidence="2">Belongs to the DODA-type extradiol aromatic ring-opening dioxygenase family.</text>
</comment>
<comment type="caution">
    <text evidence="7">The sequence shown here is derived from an EMBL/GenBank/DDBJ whole genome shotgun (WGS) entry which is preliminary data.</text>
</comment>
<evidence type="ECO:0000256" key="5">
    <source>
        <dbReference type="ARBA" id="ARBA00023002"/>
    </source>
</evidence>
<keyword evidence="4" id="KW-0862">Zinc</keyword>
<name>A0ABU5EI87_9PROT</name>
<keyword evidence="7" id="KW-0223">Dioxygenase</keyword>
<dbReference type="CDD" id="cd07363">
    <property type="entry name" value="45_DOPA_Dioxygenase"/>
    <property type="match status" value="1"/>
</dbReference>
<dbReference type="PANTHER" id="PTHR30096:SF0">
    <property type="entry name" value="4,5-DOPA DIOXYGENASE EXTRADIOL-LIKE PROTEIN"/>
    <property type="match status" value="1"/>
</dbReference>
<organism evidence="7 8">
    <name type="scientific">Dongia soli</name>
    <dbReference type="NCBI Taxonomy" id="600628"/>
    <lineage>
        <taxon>Bacteria</taxon>
        <taxon>Pseudomonadati</taxon>
        <taxon>Pseudomonadota</taxon>
        <taxon>Alphaproteobacteria</taxon>
        <taxon>Rhodospirillales</taxon>
        <taxon>Dongiaceae</taxon>
        <taxon>Dongia</taxon>
    </lineage>
</organism>
<keyword evidence="5 7" id="KW-0560">Oxidoreductase</keyword>